<reference evidence="2" key="1">
    <citation type="submission" date="2023-06" db="EMBL/GenBank/DDBJ databases">
        <title>Genomic of Agaribacillus aureum.</title>
        <authorList>
            <person name="Wang G."/>
        </authorList>
    </citation>
    <scope>NUCLEOTIDE SEQUENCE</scope>
    <source>
        <strain evidence="2">BMA12</strain>
    </source>
</reference>
<evidence type="ECO:0000313" key="2">
    <source>
        <dbReference type="EMBL" id="MDN5211112.1"/>
    </source>
</evidence>
<feature type="transmembrane region" description="Helical" evidence="1">
    <location>
        <begin position="178"/>
        <end position="197"/>
    </location>
</feature>
<keyword evidence="1" id="KW-0812">Transmembrane</keyword>
<protein>
    <submittedName>
        <fullName evidence="2">ABC transporter permease</fullName>
    </submittedName>
</protein>
<feature type="transmembrane region" description="Helical" evidence="1">
    <location>
        <begin position="137"/>
        <end position="158"/>
    </location>
</feature>
<comment type="caution">
    <text evidence="2">The sequence shown here is derived from an EMBL/GenBank/DDBJ whole genome shotgun (WGS) entry which is preliminary data.</text>
</comment>
<dbReference type="RefSeq" id="WP_346756448.1">
    <property type="nucleotide sequence ID" value="NZ_JAUJEB010000001.1"/>
</dbReference>
<dbReference type="EMBL" id="JAUJEB010000001">
    <property type="protein sequence ID" value="MDN5211112.1"/>
    <property type="molecule type" value="Genomic_DNA"/>
</dbReference>
<dbReference type="InterPro" id="IPR030802">
    <property type="entry name" value="Permease_MalE"/>
</dbReference>
<organism evidence="2 3">
    <name type="scientific">Agaribacillus aureus</name>
    <dbReference type="NCBI Taxonomy" id="3051825"/>
    <lineage>
        <taxon>Bacteria</taxon>
        <taxon>Pseudomonadati</taxon>
        <taxon>Bacteroidota</taxon>
        <taxon>Cytophagia</taxon>
        <taxon>Cytophagales</taxon>
        <taxon>Splendidivirgaceae</taxon>
        <taxon>Agaribacillus</taxon>
    </lineage>
</organism>
<dbReference type="Proteomes" id="UP001172083">
    <property type="component" value="Unassembled WGS sequence"/>
</dbReference>
<evidence type="ECO:0000313" key="3">
    <source>
        <dbReference type="Proteomes" id="UP001172083"/>
    </source>
</evidence>
<dbReference type="PANTHER" id="PTHR30188">
    <property type="entry name" value="ABC TRANSPORTER PERMEASE PROTEIN-RELATED"/>
    <property type="match status" value="1"/>
</dbReference>
<accession>A0ABT8L221</accession>
<name>A0ABT8L221_9BACT</name>
<dbReference type="Pfam" id="PF02405">
    <property type="entry name" value="MlaE"/>
    <property type="match status" value="1"/>
</dbReference>
<keyword evidence="3" id="KW-1185">Reference proteome</keyword>
<feature type="transmembrane region" description="Helical" evidence="1">
    <location>
        <begin position="218"/>
        <end position="238"/>
    </location>
</feature>
<sequence>MKSIGKYILFIGSLFVNRERFKTYVQLTLDECINIGINSLVLVSIVATFIGAVSTIQTAYNLVSPLIPDYVISQVVRDLTILELAPSITAIVFAGKVGSNIAGELGTMRITEQIDALEVMGINSVSYLVFPKVLASLITYPMLVVIAGFLSIMGGYLAGVYTGIVTEADYIYGLKVDFIEFNVFFAMIKSFVFAFLVSSISSYKGYYTTGGAFEVGKASTIAVTNSCIAILLADYLLAQLLL</sequence>
<evidence type="ECO:0000256" key="1">
    <source>
        <dbReference type="SAM" id="Phobius"/>
    </source>
</evidence>
<keyword evidence="1" id="KW-0472">Membrane</keyword>
<proteinExistence type="predicted"/>
<dbReference type="PANTHER" id="PTHR30188:SF4">
    <property type="entry name" value="PROTEIN TRIGALACTOSYLDIACYLGLYCEROL 1, CHLOROPLASTIC"/>
    <property type="match status" value="1"/>
</dbReference>
<keyword evidence="1" id="KW-1133">Transmembrane helix</keyword>
<gene>
    <name evidence="2" type="ORF">QQ020_03595</name>
</gene>